<accession>A0A2T0K0S7</accession>
<evidence type="ECO:0000313" key="2">
    <source>
        <dbReference type="EMBL" id="PRX16340.1"/>
    </source>
</evidence>
<organism evidence="2 3">
    <name type="scientific">Actinoplanes italicus</name>
    <dbReference type="NCBI Taxonomy" id="113567"/>
    <lineage>
        <taxon>Bacteria</taxon>
        <taxon>Bacillati</taxon>
        <taxon>Actinomycetota</taxon>
        <taxon>Actinomycetes</taxon>
        <taxon>Micromonosporales</taxon>
        <taxon>Micromonosporaceae</taxon>
        <taxon>Actinoplanes</taxon>
    </lineage>
</organism>
<dbReference type="EMBL" id="PVMZ01000020">
    <property type="protein sequence ID" value="PRX16340.1"/>
    <property type="molecule type" value="Genomic_DNA"/>
</dbReference>
<gene>
    <name evidence="2" type="ORF">CLV67_120155</name>
</gene>
<sequence>MRRRVSVIAADGDDAHLLRPRPDPDRRLQRGLGTTRHFTGHPYAGEGGPRRPGVGGIHFRTVDVQGKALGESVSACVTAHHFRKVRR</sequence>
<feature type="compositionally biased region" description="Basic and acidic residues" evidence="1">
    <location>
        <begin position="15"/>
        <end position="28"/>
    </location>
</feature>
<evidence type="ECO:0000256" key="1">
    <source>
        <dbReference type="SAM" id="MobiDB-lite"/>
    </source>
</evidence>
<proteinExistence type="predicted"/>
<keyword evidence="3" id="KW-1185">Reference proteome</keyword>
<feature type="region of interest" description="Disordered" evidence="1">
    <location>
        <begin position="15"/>
        <end position="55"/>
    </location>
</feature>
<comment type="caution">
    <text evidence="2">The sequence shown here is derived from an EMBL/GenBank/DDBJ whole genome shotgun (WGS) entry which is preliminary data.</text>
</comment>
<dbReference type="AlphaFoldDB" id="A0A2T0K0S7"/>
<reference evidence="2 3" key="1">
    <citation type="submission" date="2018-03" db="EMBL/GenBank/DDBJ databases">
        <title>Genomic Encyclopedia of Archaeal and Bacterial Type Strains, Phase II (KMG-II): from individual species to whole genera.</title>
        <authorList>
            <person name="Goeker M."/>
        </authorList>
    </citation>
    <scope>NUCLEOTIDE SEQUENCE [LARGE SCALE GENOMIC DNA]</scope>
    <source>
        <strain evidence="2 3">DSM 43146</strain>
    </source>
</reference>
<evidence type="ECO:0000313" key="3">
    <source>
        <dbReference type="Proteomes" id="UP000239415"/>
    </source>
</evidence>
<dbReference type="Proteomes" id="UP000239415">
    <property type="component" value="Unassembled WGS sequence"/>
</dbReference>
<name>A0A2T0K0S7_9ACTN</name>
<protein>
    <submittedName>
        <fullName evidence="2">Uncharacterized protein</fullName>
    </submittedName>
</protein>